<dbReference type="Pfam" id="PF01037">
    <property type="entry name" value="AsnC_trans_reg"/>
    <property type="match status" value="1"/>
</dbReference>
<dbReference type="CDD" id="cd00090">
    <property type="entry name" value="HTH_ARSR"/>
    <property type="match status" value="2"/>
</dbReference>
<dbReference type="InterPro" id="IPR011008">
    <property type="entry name" value="Dimeric_a/b-barrel"/>
</dbReference>
<dbReference type="Pfam" id="PF13412">
    <property type="entry name" value="HTH_24"/>
    <property type="match status" value="1"/>
</dbReference>
<dbReference type="InterPro" id="IPR036388">
    <property type="entry name" value="WH-like_DNA-bd_sf"/>
</dbReference>
<sequence length="341" mass="36893">MNHNHPVDPVIAPFDSLDRQVVQALMIDGRVPFSRLAEVLGVSDQTVTRRYRRLRGEGLLRVIGLPLGLRVGLYQSQVRVNCVPGTAGAIAEALARRPDIAWVTINAGGAEVSCMTRSRSRRERDSLLLDKLPGTRQVTGVSARTILHMWTGGPGGWRGLDELDDDQILALRRPTDFGTMGGFELDPADRAMLNVLERDGRATYPELAAATGKSESTVRRRLDHLTEEGVVFFDVEVLPIHLGFNVEALMSAAVAPSDLEAVGSTVGSHPEVPFAAATTGATSLLAVVVCRDIEGLYQYVTMRLGAIKEVAQLEITPALRTVKRAGLMTDGVRLFDPPAVA</sequence>
<name>A0ABN2VCK0_9ACTN</name>
<keyword evidence="1" id="KW-0805">Transcription regulation</keyword>
<dbReference type="Pfam" id="PF13404">
    <property type="entry name" value="HTH_AsnC-type"/>
    <property type="match status" value="1"/>
</dbReference>
<protein>
    <submittedName>
        <fullName evidence="5">Lrp/AsnC family transcriptional regulator</fullName>
    </submittedName>
</protein>
<dbReference type="SUPFAM" id="SSF46785">
    <property type="entry name" value="Winged helix' DNA-binding domain"/>
    <property type="match status" value="2"/>
</dbReference>
<evidence type="ECO:0000256" key="1">
    <source>
        <dbReference type="ARBA" id="ARBA00023015"/>
    </source>
</evidence>
<evidence type="ECO:0000256" key="3">
    <source>
        <dbReference type="ARBA" id="ARBA00023163"/>
    </source>
</evidence>
<keyword evidence="2" id="KW-0238">DNA-binding</keyword>
<accession>A0ABN2VCK0</accession>
<evidence type="ECO:0000313" key="6">
    <source>
        <dbReference type="Proteomes" id="UP001500751"/>
    </source>
</evidence>
<reference evidence="5 6" key="1">
    <citation type="journal article" date="2019" name="Int. J. Syst. Evol. Microbiol.">
        <title>The Global Catalogue of Microorganisms (GCM) 10K type strain sequencing project: providing services to taxonomists for standard genome sequencing and annotation.</title>
        <authorList>
            <consortium name="The Broad Institute Genomics Platform"/>
            <consortium name="The Broad Institute Genome Sequencing Center for Infectious Disease"/>
            <person name="Wu L."/>
            <person name="Ma J."/>
        </authorList>
    </citation>
    <scope>NUCLEOTIDE SEQUENCE [LARGE SCALE GENOMIC DNA]</scope>
    <source>
        <strain evidence="5 6">JCM 16014</strain>
    </source>
</reference>
<proteinExistence type="predicted"/>
<keyword evidence="3" id="KW-0804">Transcription</keyword>
<dbReference type="EMBL" id="BAAAQN010000067">
    <property type="protein sequence ID" value="GAA2057286.1"/>
    <property type="molecule type" value="Genomic_DNA"/>
</dbReference>
<gene>
    <name evidence="5" type="ORF">GCM10009839_78310</name>
</gene>
<dbReference type="InterPro" id="IPR036390">
    <property type="entry name" value="WH_DNA-bd_sf"/>
</dbReference>
<evidence type="ECO:0000313" key="5">
    <source>
        <dbReference type="EMBL" id="GAA2057286.1"/>
    </source>
</evidence>
<keyword evidence="6" id="KW-1185">Reference proteome</keyword>
<dbReference type="InterPro" id="IPR011991">
    <property type="entry name" value="ArsR-like_HTH"/>
</dbReference>
<organism evidence="5 6">
    <name type="scientific">Catenulispora yoronensis</name>
    <dbReference type="NCBI Taxonomy" id="450799"/>
    <lineage>
        <taxon>Bacteria</taxon>
        <taxon>Bacillati</taxon>
        <taxon>Actinomycetota</taxon>
        <taxon>Actinomycetes</taxon>
        <taxon>Catenulisporales</taxon>
        <taxon>Catenulisporaceae</taxon>
        <taxon>Catenulispora</taxon>
    </lineage>
</organism>
<dbReference type="Proteomes" id="UP001500751">
    <property type="component" value="Unassembled WGS sequence"/>
</dbReference>
<dbReference type="PROSITE" id="PS50956">
    <property type="entry name" value="HTH_ASNC_2"/>
    <property type="match status" value="1"/>
</dbReference>
<dbReference type="InterPro" id="IPR000485">
    <property type="entry name" value="AsnC-type_HTH_dom"/>
</dbReference>
<feature type="domain" description="HTH asnC-type" evidence="4">
    <location>
        <begin position="185"/>
        <end position="245"/>
    </location>
</feature>
<dbReference type="PANTHER" id="PTHR30154">
    <property type="entry name" value="LEUCINE-RESPONSIVE REGULATORY PROTEIN"/>
    <property type="match status" value="1"/>
</dbReference>
<evidence type="ECO:0000259" key="4">
    <source>
        <dbReference type="PROSITE" id="PS50956"/>
    </source>
</evidence>
<dbReference type="SMART" id="SM00344">
    <property type="entry name" value="HTH_ASNC"/>
    <property type="match status" value="2"/>
</dbReference>
<dbReference type="InterPro" id="IPR019887">
    <property type="entry name" value="Tscrpt_reg_AsnC/Lrp_C"/>
</dbReference>
<evidence type="ECO:0000256" key="2">
    <source>
        <dbReference type="ARBA" id="ARBA00023125"/>
    </source>
</evidence>
<comment type="caution">
    <text evidence="5">The sequence shown here is derived from an EMBL/GenBank/DDBJ whole genome shotgun (WGS) entry which is preliminary data.</text>
</comment>
<dbReference type="Gene3D" id="3.30.70.920">
    <property type="match status" value="1"/>
</dbReference>
<dbReference type="PRINTS" id="PR00033">
    <property type="entry name" value="HTHASNC"/>
</dbReference>
<dbReference type="InterPro" id="IPR019888">
    <property type="entry name" value="Tscrpt_reg_AsnC-like"/>
</dbReference>
<dbReference type="RefSeq" id="WP_344670785.1">
    <property type="nucleotide sequence ID" value="NZ_BAAAQN010000067.1"/>
</dbReference>
<dbReference type="SUPFAM" id="SSF54909">
    <property type="entry name" value="Dimeric alpha+beta barrel"/>
    <property type="match status" value="1"/>
</dbReference>
<dbReference type="Gene3D" id="1.10.10.10">
    <property type="entry name" value="Winged helix-like DNA-binding domain superfamily/Winged helix DNA-binding domain"/>
    <property type="match status" value="2"/>
</dbReference>
<dbReference type="PANTHER" id="PTHR30154:SF34">
    <property type="entry name" value="TRANSCRIPTIONAL REGULATOR AZLB"/>
    <property type="match status" value="1"/>
</dbReference>